<dbReference type="EMBL" id="CP022743">
    <property type="protein sequence ID" value="ASU32486.1"/>
    <property type="molecule type" value="Genomic_DNA"/>
</dbReference>
<evidence type="ECO:0000313" key="3">
    <source>
        <dbReference type="Proteomes" id="UP000215002"/>
    </source>
</evidence>
<keyword evidence="3" id="KW-1185">Reference proteome</keyword>
<feature type="transmembrane region" description="Helical" evidence="1">
    <location>
        <begin position="89"/>
        <end position="106"/>
    </location>
</feature>
<dbReference type="KEGG" id="muc:MuYL_0583"/>
<dbReference type="Proteomes" id="UP000215002">
    <property type="component" value="Chromosome"/>
</dbReference>
<name>A0A223NRQ5_9SPHI</name>
<feature type="transmembrane region" description="Helical" evidence="1">
    <location>
        <begin position="12"/>
        <end position="32"/>
    </location>
</feature>
<feature type="transmembrane region" description="Helical" evidence="1">
    <location>
        <begin position="118"/>
        <end position="139"/>
    </location>
</feature>
<evidence type="ECO:0000313" key="2">
    <source>
        <dbReference type="EMBL" id="ASU32486.1"/>
    </source>
</evidence>
<dbReference type="AlphaFoldDB" id="A0A223NRQ5"/>
<keyword evidence="1" id="KW-1133">Transmembrane helix</keyword>
<reference evidence="2 3" key="1">
    <citation type="submission" date="2017-08" db="EMBL/GenBank/DDBJ databases">
        <title>Complete genome sequence of Mucilaginibacter sp. strain BJC16-A31.</title>
        <authorList>
            <consortium name="Henan University of Science and Technology"/>
            <person name="You X."/>
        </authorList>
    </citation>
    <scope>NUCLEOTIDE SEQUENCE [LARGE SCALE GENOMIC DNA]</scope>
    <source>
        <strain evidence="2 3">BJC16-A31</strain>
    </source>
</reference>
<dbReference type="RefSeq" id="WP_094569069.1">
    <property type="nucleotide sequence ID" value="NZ_CP022743.1"/>
</dbReference>
<protein>
    <submittedName>
        <fullName evidence="2">Cytochrome B</fullName>
    </submittedName>
</protein>
<evidence type="ECO:0000256" key="1">
    <source>
        <dbReference type="SAM" id="Phobius"/>
    </source>
</evidence>
<sequence length="146" mass="16400">MYSIIQHLHSGFRYIVFLLLLVAIIQSLLGWLGQKAYTETNRKINLFALISAHTQLLIGIVLAFLSPLVQFSSDTMKNEVTRYFTVEHWVGMVIAIVLITIGHSKAKKIILPESKHRTIAIFYIIAFLIIIATIMAGHLPVLGSRA</sequence>
<proteinExistence type="predicted"/>
<feature type="transmembrane region" description="Helical" evidence="1">
    <location>
        <begin position="44"/>
        <end position="69"/>
    </location>
</feature>
<accession>A0A223NRQ5</accession>
<keyword evidence="1" id="KW-0472">Membrane</keyword>
<dbReference type="OrthoDB" id="329514at2"/>
<organism evidence="2 3">
    <name type="scientific">Mucilaginibacter xinganensis</name>
    <dbReference type="NCBI Taxonomy" id="1234841"/>
    <lineage>
        <taxon>Bacteria</taxon>
        <taxon>Pseudomonadati</taxon>
        <taxon>Bacteroidota</taxon>
        <taxon>Sphingobacteriia</taxon>
        <taxon>Sphingobacteriales</taxon>
        <taxon>Sphingobacteriaceae</taxon>
        <taxon>Mucilaginibacter</taxon>
    </lineage>
</organism>
<keyword evidence="1" id="KW-0812">Transmembrane</keyword>
<gene>
    <name evidence="2" type="ORF">MuYL_0583</name>
</gene>